<proteinExistence type="predicted"/>
<dbReference type="AlphaFoldDB" id="A0A9W7ANG9"/>
<keyword evidence="1" id="KW-1133">Transmembrane helix</keyword>
<feature type="non-terminal residue" evidence="2">
    <location>
        <position position="1"/>
    </location>
</feature>
<evidence type="ECO:0000256" key="1">
    <source>
        <dbReference type="SAM" id="Phobius"/>
    </source>
</evidence>
<dbReference type="Proteomes" id="UP001165082">
    <property type="component" value="Unassembled WGS sequence"/>
</dbReference>
<dbReference type="EMBL" id="BRXZ01001661">
    <property type="protein sequence ID" value="GMH76206.1"/>
    <property type="molecule type" value="Genomic_DNA"/>
</dbReference>
<keyword evidence="1" id="KW-0472">Membrane</keyword>
<name>A0A9W7ANG9_9STRA</name>
<evidence type="ECO:0000313" key="3">
    <source>
        <dbReference type="Proteomes" id="UP001165082"/>
    </source>
</evidence>
<evidence type="ECO:0000313" key="2">
    <source>
        <dbReference type="EMBL" id="GMH76206.1"/>
    </source>
</evidence>
<organism evidence="2 3">
    <name type="scientific">Triparma retinervis</name>
    <dbReference type="NCBI Taxonomy" id="2557542"/>
    <lineage>
        <taxon>Eukaryota</taxon>
        <taxon>Sar</taxon>
        <taxon>Stramenopiles</taxon>
        <taxon>Ochrophyta</taxon>
        <taxon>Bolidophyceae</taxon>
        <taxon>Parmales</taxon>
        <taxon>Triparmaceae</taxon>
        <taxon>Triparma</taxon>
    </lineage>
</organism>
<feature type="transmembrane region" description="Helical" evidence="1">
    <location>
        <begin position="70"/>
        <end position="88"/>
    </location>
</feature>
<accession>A0A9W7ANG9</accession>
<reference evidence="2" key="1">
    <citation type="submission" date="2022-07" db="EMBL/GenBank/DDBJ databases">
        <title>Genome analysis of Parmales, a sister group of diatoms, reveals the evolutionary specialization of diatoms from phago-mixotrophs to photoautotrophs.</title>
        <authorList>
            <person name="Ban H."/>
            <person name="Sato S."/>
            <person name="Yoshikawa S."/>
            <person name="Kazumasa Y."/>
            <person name="Nakamura Y."/>
            <person name="Ichinomiya M."/>
            <person name="Saitoh K."/>
            <person name="Sato N."/>
            <person name="Blanc-Mathieu R."/>
            <person name="Endo H."/>
            <person name="Kuwata A."/>
            <person name="Ogata H."/>
        </authorList>
    </citation>
    <scope>NUCLEOTIDE SEQUENCE</scope>
</reference>
<gene>
    <name evidence="2" type="ORF">TrRE_jg1436</name>
</gene>
<keyword evidence="3" id="KW-1185">Reference proteome</keyword>
<sequence length="91" mass="10234">MGPLETTPLYPTTTLPNHVLVRAALHVEEALKSTPSSPSTVRFFKHPKLSSSDQLMNYVRLITYRFTSNYFSFLASASITAQLLLTFFQPP</sequence>
<protein>
    <submittedName>
        <fullName evidence="2">Uncharacterized protein</fullName>
    </submittedName>
</protein>
<comment type="caution">
    <text evidence="2">The sequence shown here is derived from an EMBL/GenBank/DDBJ whole genome shotgun (WGS) entry which is preliminary data.</text>
</comment>
<keyword evidence="1" id="KW-0812">Transmembrane</keyword>